<feature type="compositionally biased region" description="Basic and acidic residues" evidence="1">
    <location>
        <begin position="63"/>
        <end position="77"/>
    </location>
</feature>
<evidence type="ECO:0000256" key="1">
    <source>
        <dbReference type="SAM" id="MobiDB-lite"/>
    </source>
</evidence>
<dbReference type="EMBL" id="CAJVQB010064000">
    <property type="protein sequence ID" value="CAG8840880.1"/>
    <property type="molecule type" value="Genomic_DNA"/>
</dbReference>
<evidence type="ECO:0000313" key="2">
    <source>
        <dbReference type="EMBL" id="CAG8840880.1"/>
    </source>
</evidence>
<evidence type="ECO:0000313" key="3">
    <source>
        <dbReference type="Proteomes" id="UP000789901"/>
    </source>
</evidence>
<protein>
    <submittedName>
        <fullName evidence="2">26126_t:CDS:1</fullName>
    </submittedName>
</protein>
<gene>
    <name evidence="2" type="ORF">GMARGA_LOCUS35131</name>
</gene>
<organism evidence="2 3">
    <name type="scientific">Gigaspora margarita</name>
    <dbReference type="NCBI Taxonomy" id="4874"/>
    <lineage>
        <taxon>Eukaryota</taxon>
        <taxon>Fungi</taxon>
        <taxon>Fungi incertae sedis</taxon>
        <taxon>Mucoromycota</taxon>
        <taxon>Glomeromycotina</taxon>
        <taxon>Glomeromycetes</taxon>
        <taxon>Diversisporales</taxon>
        <taxon>Gigasporaceae</taxon>
        <taxon>Gigaspora</taxon>
    </lineage>
</organism>
<feature type="region of interest" description="Disordered" evidence="1">
    <location>
        <begin position="43"/>
        <end position="77"/>
    </location>
</feature>
<feature type="compositionally biased region" description="Polar residues" evidence="1">
    <location>
        <begin position="49"/>
        <end position="62"/>
    </location>
</feature>
<reference evidence="2 3" key="1">
    <citation type="submission" date="2021-06" db="EMBL/GenBank/DDBJ databases">
        <authorList>
            <person name="Kallberg Y."/>
            <person name="Tangrot J."/>
            <person name="Rosling A."/>
        </authorList>
    </citation>
    <scope>NUCLEOTIDE SEQUENCE [LARGE SCALE GENOMIC DNA]</scope>
    <source>
        <strain evidence="2 3">120-4 pot B 10/14</strain>
    </source>
</reference>
<dbReference type="Proteomes" id="UP000789901">
    <property type="component" value="Unassembled WGS sequence"/>
</dbReference>
<sequence length="281" mass="32462">EDISKKLILILTEIFTIDYRNLEMQQQIQRFLEEYFKNLKGSNKEISESNKPSVLNGNGTTTPKEKGISQEKDKTESLDYYEDDTKPVMMAIHKPDKENIQPVGMQSVKRKNTMNKRPTDNLQSNNNRFNIKENLSNYTGHTEPNEKSMMDLLCNIMNRLEIIESNQKGAPSEGNKCTQSKNNHTVQNIEVNMATHNINRLKIHGYRLDILIQWSKESNLNLISISETNIQEIEGKYLLKEEVDYRGIWTNTSISKHKGSRVGLLVQKDLEKHIGKIKKPN</sequence>
<name>A0ABN7WUP9_GIGMA</name>
<feature type="non-terminal residue" evidence="2">
    <location>
        <position position="281"/>
    </location>
</feature>
<accession>A0ABN7WUP9</accession>
<keyword evidence="3" id="KW-1185">Reference proteome</keyword>
<comment type="caution">
    <text evidence="2">The sequence shown here is derived from an EMBL/GenBank/DDBJ whole genome shotgun (WGS) entry which is preliminary data.</text>
</comment>
<feature type="non-terminal residue" evidence="2">
    <location>
        <position position="1"/>
    </location>
</feature>
<proteinExistence type="predicted"/>